<evidence type="ECO:0000256" key="6">
    <source>
        <dbReference type="SAM" id="Phobius"/>
    </source>
</evidence>
<dbReference type="Proteomes" id="UP000221080">
    <property type="component" value="Chromosome 12"/>
</dbReference>
<evidence type="ECO:0000256" key="1">
    <source>
        <dbReference type="ARBA" id="ARBA00004370"/>
    </source>
</evidence>
<sequence length="389" mass="43265">MKMTLCIILNLILLLAITSYSDSANQTEVTVTMEEEGVVSSGSRCWGYYDVMGQWDPPFNCNAGMYLFCCGSCYYRFCCQFNGHSLDQTSCSNYDTPAWANTGKPASGNDGNNANANANANTSNMPKPDQMHMIVYVICGVVAIMMLGGIFAKLGLERTRRGTGDTSNTRPLTERLKLPGEAECMVRGAGHHPSRSNGISGRLIRTNNGEQKLDTQISYSMHVTNNHISFPLLTEDTTARDYYRSFPLMDQTYCQSSPTTFQPIAFHSKEKPFLLPPEIHFPVTNTITPSQIPKSKISRTNTQPLISISAFQAWESSKSPAQHHVSLTGQPQPSMSQPNNRGHIYLNKFQFRTETLPELMYQPLGYKHSPQALPKHKGLHTNSKTEVTV</sequence>
<dbReference type="GO" id="GO:0014069">
    <property type="term" value="C:postsynaptic density"/>
    <property type="evidence" value="ECO:0007669"/>
    <property type="project" value="TreeGrafter"/>
</dbReference>
<feature type="region of interest" description="Disordered" evidence="5">
    <location>
        <begin position="320"/>
        <end position="341"/>
    </location>
</feature>
<organism evidence="9 10">
    <name type="scientific">Ictalurus punctatus</name>
    <name type="common">Channel catfish</name>
    <name type="synonym">Silurus punctatus</name>
    <dbReference type="NCBI Taxonomy" id="7998"/>
    <lineage>
        <taxon>Eukaryota</taxon>
        <taxon>Metazoa</taxon>
        <taxon>Chordata</taxon>
        <taxon>Craniata</taxon>
        <taxon>Vertebrata</taxon>
        <taxon>Euteleostomi</taxon>
        <taxon>Actinopterygii</taxon>
        <taxon>Neopterygii</taxon>
        <taxon>Teleostei</taxon>
        <taxon>Ostariophysi</taxon>
        <taxon>Siluriformes</taxon>
        <taxon>Ictaluridae</taxon>
        <taxon>Ictalurus</taxon>
    </lineage>
</organism>
<keyword evidence="9" id="KW-1185">Reference proteome</keyword>
<evidence type="ECO:0000256" key="7">
    <source>
        <dbReference type="SAM" id="SignalP"/>
    </source>
</evidence>
<dbReference type="Pfam" id="PF13908">
    <property type="entry name" value="Shisa_N"/>
    <property type="match status" value="1"/>
</dbReference>
<dbReference type="InterPro" id="IPR053891">
    <property type="entry name" value="Shisa_N"/>
</dbReference>
<evidence type="ECO:0000259" key="8">
    <source>
        <dbReference type="Pfam" id="PF13908"/>
    </source>
</evidence>
<accession>A0A9F7RCG8</accession>
<evidence type="ECO:0000313" key="9">
    <source>
        <dbReference type="Proteomes" id="UP000221080"/>
    </source>
</evidence>
<feature type="transmembrane region" description="Helical" evidence="6">
    <location>
        <begin position="133"/>
        <end position="152"/>
    </location>
</feature>
<reference evidence="10" key="2">
    <citation type="submission" date="2025-08" db="UniProtKB">
        <authorList>
            <consortium name="RefSeq"/>
        </authorList>
    </citation>
    <scope>IDENTIFICATION</scope>
    <source>
        <tissue evidence="10">Blood</tissue>
    </source>
</reference>
<dbReference type="GO" id="GO:0048172">
    <property type="term" value="P:regulation of short-term neuronal synaptic plasticity"/>
    <property type="evidence" value="ECO:0007669"/>
    <property type="project" value="TreeGrafter"/>
</dbReference>
<dbReference type="GO" id="GO:0032281">
    <property type="term" value="C:AMPA glutamate receptor complex"/>
    <property type="evidence" value="ECO:0007669"/>
    <property type="project" value="TreeGrafter"/>
</dbReference>
<comment type="subcellular location">
    <subcellularLocation>
        <location evidence="1">Membrane</location>
    </subcellularLocation>
</comment>
<keyword evidence="2 6" id="KW-0812">Transmembrane</keyword>
<evidence type="ECO:0000313" key="10">
    <source>
        <dbReference type="RefSeq" id="XP_053540190.1"/>
    </source>
</evidence>
<proteinExistence type="predicted"/>
<dbReference type="AlphaFoldDB" id="A0A9F7RCG8"/>
<name>A0A9F7RCG8_ICTPU</name>
<gene>
    <name evidence="10" type="primary">LOC108272503</name>
</gene>
<feature type="compositionally biased region" description="Polar residues" evidence="5">
    <location>
        <begin position="380"/>
        <end position="389"/>
    </location>
</feature>
<feature type="chain" id="PRO_5039894508" evidence="7">
    <location>
        <begin position="24"/>
        <end position="389"/>
    </location>
</feature>
<dbReference type="KEGG" id="ipu:108272503"/>
<dbReference type="InterPro" id="IPR026910">
    <property type="entry name" value="Shisa"/>
</dbReference>
<feature type="compositionally biased region" description="Polar residues" evidence="5">
    <location>
        <begin position="320"/>
        <end position="340"/>
    </location>
</feature>
<feature type="region of interest" description="Disordered" evidence="5">
    <location>
        <begin position="368"/>
        <end position="389"/>
    </location>
</feature>
<feature type="signal peptide" evidence="7">
    <location>
        <begin position="1"/>
        <end position="23"/>
    </location>
</feature>
<evidence type="ECO:0000256" key="3">
    <source>
        <dbReference type="ARBA" id="ARBA00022989"/>
    </source>
</evidence>
<dbReference type="GO" id="GO:0032591">
    <property type="term" value="C:dendritic spine membrane"/>
    <property type="evidence" value="ECO:0007669"/>
    <property type="project" value="TreeGrafter"/>
</dbReference>
<dbReference type="GeneID" id="108272503"/>
<dbReference type="PANTHER" id="PTHR31774">
    <property type="entry name" value="PROTEIN SHISA-9-RELATED"/>
    <property type="match status" value="1"/>
</dbReference>
<keyword evidence="3 6" id="KW-1133">Transmembrane helix</keyword>
<evidence type="ECO:0000256" key="2">
    <source>
        <dbReference type="ARBA" id="ARBA00022692"/>
    </source>
</evidence>
<protein>
    <submittedName>
        <fullName evidence="10">Protein shisa-8</fullName>
    </submittedName>
</protein>
<evidence type="ECO:0000256" key="4">
    <source>
        <dbReference type="ARBA" id="ARBA00023136"/>
    </source>
</evidence>
<dbReference type="OrthoDB" id="9996010at2759"/>
<keyword evidence="4 6" id="KW-0472">Membrane</keyword>
<reference evidence="9" key="1">
    <citation type="journal article" date="2016" name="Nat. Commun.">
        <title>The channel catfish genome sequence provides insights into the evolution of scale formation in teleosts.</title>
        <authorList>
            <person name="Liu Z."/>
            <person name="Liu S."/>
            <person name="Yao J."/>
            <person name="Bao L."/>
            <person name="Zhang J."/>
            <person name="Li Y."/>
            <person name="Jiang C."/>
            <person name="Sun L."/>
            <person name="Wang R."/>
            <person name="Zhang Y."/>
            <person name="Zhou T."/>
            <person name="Zeng Q."/>
            <person name="Fu Q."/>
            <person name="Gao S."/>
            <person name="Li N."/>
            <person name="Koren S."/>
            <person name="Jiang Y."/>
            <person name="Zimin A."/>
            <person name="Xu P."/>
            <person name="Phillippy A.M."/>
            <person name="Geng X."/>
            <person name="Song L."/>
            <person name="Sun F."/>
            <person name="Li C."/>
            <person name="Wang X."/>
            <person name="Chen A."/>
            <person name="Jin Y."/>
            <person name="Yuan Z."/>
            <person name="Yang Y."/>
            <person name="Tan S."/>
            <person name="Peatman E."/>
            <person name="Lu J."/>
            <person name="Qin Z."/>
            <person name="Dunham R."/>
            <person name="Li Z."/>
            <person name="Sonstegard T."/>
            <person name="Feng J."/>
            <person name="Danzmann R.G."/>
            <person name="Schroeder S."/>
            <person name="Scheffler B."/>
            <person name="Duke M.V."/>
            <person name="Ballard L."/>
            <person name="Kucuktas H."/>
            <person name="Kaltenboeck L."/>
            <person name="Liu H."/>
            <person name="Armbruster J."/>
            <person name="Xie Y."/>
            <person name="Kirby M.L."/>
            <person name="Tian Y."/>
            <person name="Flanagan M.E."/>
            <person name="Mu W."/>
            <person name="Waldbieser G.C."/>
        </authorList>
    </citation>
    <scope>NUCLEOTIDE SEQUENCE [LARGE SCALE GENOMIC DNA]</scope>
    <source>
        <strain evidence="9">SDA103</strain>
    </source>
</reference>
<feature type="domain" description="Shisa N-terminal" evidence="8">
    <location>
        <begin position="42"/>
        <end position="93"/>
    </location>
</feature>
<feature type="compositionally biased region" description="Low complexity" evidence="5">
    <location>
        <begin position="112"/>
        <end position="121"/>
    </location>
</feature>
<evidence type="ECO:0000256" key="5">
    <source>
        <dbReference type="SAM" id="MobiDB-lite"/>
    </source>
</evidence>
<dbReference type="GO" id="GO:0045211">
    <property type="term" value="C:postsynaptic membrane"/>
    <property type="evidence" value="ECO:0007669"/>
    <property type="project" value="TreeGrafter"/>
</dbReference>
<feature type="region of interest" description="Disordered" evidence="5">
    <location>
        <begin position="102"/>
        <end position="124"/>
    </location>
</feature>
<dbReference type="PANTHER" id="PTHR31774:SF14">
    <property type="entry name" value="PROTEIN SHISA-8"/>
    <property type="match status" value="1"/>
</dbReference>
<keyword evidence="7" id="KW-0732">Signal</keyword>
<dbReference type="RefSeq" id="XP_053540190.1">
    <property type="nucleotide sequence ID" value="XM_053684215.1"/>
</dbReference>